<comment type="caution">
    <text evidence="2">The sequence shown here is derived from an EMBL/GenBank/DDBJ whole genome shotgun (WGS) entry which is preliminary data.</text>
</comment>
<proteinExistence type="predicted"/>
<gene>
    <name evidence="2" type="ORF">BGV66_14360</name>
</gene>
<accession>A0ABD6Q3Z5</accession>
<protein>
    <submittedName>
        <fullName evidence="2">Uncharacterized protein</fullName>
    </submittedName>
</protein>
<feature type="region of interest" description="Disordered" evidence="1">
    <location>
        <begin position="1"/>
        <end position="20"/>
    </location>
</feature>
<evidence type="ECO:0000256" key="1">
    <source>
        <dbReference type="SAM" id="MobiDB-lite"/>
    </source>
</evidence>
<dbReference type="EMBL" id="MEAU01000019">
    <property type="protein sequence ID" value="OJA47048.1"/>
    <property type="molecule type" value="Genomic_DNA"/>
</dbReference>
<reference evidence="3" key="1">
    <citation type="submission" date="2016-08" db="EMBL/GenBank/DDBJ databases">
        <title>Population biology and virulence potential of Burkholderia ubonensis.</title>
        <authorList>
            <person name="Price E.P."/>
            <person name="Currie B.J."/>
            <person name="Wagner D.M."/>
        </authorList>
    </citation>
    <scope>NUCLEOTIDE SEQUENCE [LARGE SCALE GENOMIC DNA]</scope>
    <source>
        <strain evidence="3">MSMB0103</strain>
    </source>
</reference>
<evidence type="ECO:0000313" key="3">
    <source>
        <dbReference type="Proteomes" id="UP000183667"/>
    </source>
</evidence>
<sequence>MASYLQSKATAKPDTFAPSRQVPLDYQQVAELPGLPTRRRHESRPTMAVSIAERGVSSATNSTAKAWLIGLHCVSYERSISTDGSDGVPDRYYTEEFGIEALRMARSIE</sequence>
<organism evidence="2 3">
    <name type="scientific">Burkholderia ubonensis</name>
    <dbReference type="NCBI Taxonomy" id="101571"/>
    <lineage>
        <taxon>Bacteria</taxon>
        <taxon>Pseudomonadati</taxon>
        <taxon>Pseudomonadota</taxon>
        <taxon>Betaproteobacteria</taxon>
        <taxon>Burkholderiales</taxon>
        <taxon>Burkholderiaceae</taxon>
        <taxon>Burkholderia</taxon>
        <taxon>Burkholderia cepacia complex</taxon>
    </lineage>
</organism>
<dbReference type="Proteomes" id="UP000183667">
    <property type="component" value="Unassembled WGS sequence"/>
</dbReference>
<evidence type="ECO:0000313" key="2">
    <source>
        <dbReference type="EMBL" id="OJA47048.1"/>
    </source>
</evidence>
<name>A0ABD6Q3Z5_9BURK</name>
<dbReference type="AlphaFoldDB" id="A0ABD6Q3Z5"/>
<dbReference type="RefSeq" id="WP_071767520.1">
    <property type="nucleotide sequence ID" value="NZ_MEAU01000019.1"/>
</dbReference>